<dbReference type="InterPro" id="IPR009057">
    <property type="entry name" value="Homeodomain-like_sf"/>
</dbReference>
<dbReference type="EMBL" id="JAATIS010000220">
    <property type="protein sequence ID" value="KAG2469278.1"/>
    <property type="molecule type" value="Genomic_DNA"/>
</dbReference>
<gene>
    <name evidence="9" type="primary">Koza</name>
    <name evidence="9" type="ORF">GTO96_0004751</name>
</gene>
<dbReference type="Gene3D" id="1.10.10.60">
    <property type="entry name" value="Homeodomain-like"/>
    <property type="match status" value="1"/>
</dbReference>
<dbReference type="PROSITE" id="PS50071">
    <property type="entry name" value="HOMEOBOX_2"/>
    <property type="match status" value="1"/>
</dbReference>
<dbReference type="PROSITE" id="PS00027">
    <property type="entry name" value="HOMEOBOX_1"/>
    <property type="match status" value="1"/>
</dbReference>
<dbReference type="GO" id="GO:0000981">
    <property type="term" value="F:DNA-binding transcription factor activity, RNA polymerase II-specific"/>
    <property type="evidence" value="ECO:0007669"/>
    <property type="project" value="InterPro"/>
</dbReference>
<feature type="non-terminal residue" evidence="9">
    <location>
        <position position="1"/>
    </location>
</feature>
<comment type="subcellular location">
    <subcellularLocation>
        <location evidence="1 5 6">Nucleus</location>
    </subcellularLocation>
</comment>
<dbReference type="InterPro" id="IPR020479">
    <property type="entry name" value="HD_metazoa"/>
</dbReference>
<dbReference type="CDD" id="cd00086">
    <property type="entry name" value="homeodomain"/>
    <property type="match status" value="1"/>
</dbReference>
<dbReference type="SUPFAM" id="SSF46689">
    <property type="entry name" value="Homeodomain-like"/>
    <property type="match status" value="1"/>
</dbReference>
<sequence>MMSASGKPLTSFLIRDILSDGIGVRWDSKGWSGDCAPLQRCSFAWVLESAVGAERQPKANGQQKESETHKDRGLTDKLSPESSAGVLRQKRTRAAFSQVQVLALEKTFNQQKYLSASERAHLAQSLQLTETQVKIWFQNRRYKTKRKLLASEVRGGEALWKVAESPAVMATKSVMEATLLGAMFRAYQSPQPYLFGGNSWSSAVW</sequence>
<reference evidence="9 10" key="1">
    <citation type="journal article" date="2021" name="Cell">
        <title>Tracing the genetic footprints of vertebrate landing in non-teleost ray-finned fishes.</title>
        <authorList>
            <person name="Bi X."/>
            <person name="Wang K."/>
            <person name="Yang L."/>
            <person name="Pan H."/>
            <person name="Jiang H."/>
            <person name="Wei Q."/>
            <person name="Fang M."/>
            <person name="Yu H."/>
            <person name="Zhu C."/>
            <person name="Cai Y."/>
            <person name="He Y."/>
            <person name="Gan X."/>
            <person name="Zeng H."/>
            <person name="Yu D."/>
            <person name="Zhu Y."/>
            <person name="Jiang H."/>
            <person name="Qiu Q."/>
            <person name="Yang H."/>
            <person name="Zhang Y.E."/>
            <person name="Wang W."/>
            <person name="Zhu M."/>
            <person name="He S."/>
            <person name="Zhang G."/>
        </authorList>
    </citation>
    <scope>NUCLEOTIDE SEQUENCE [LARGE SCALE GENOMIC DNA]</scope>
    <source>
        <strain evidence="9">Bchr_013</strain>
    </source>
</reference>
<accession>A0A8X7XI91</accession>
<evidence type="ECO:0000256" key="4">
    <source>
        <dbReference type="ARBA" id="ARBA00023242"/>
    </source>
</evidence>
<organism evidence="9 10">
    <name type="scientific">Polypterus senegalus</name>
    <name type="common">Senegal bichir</name>
    <dbReference type="NCBI Taxonomy" id="55291"/>
    <lineage>
        <taxon>Eukaryota</taxon>
        <taxon>Metazoa</taxon>
        <taxon>Chordata</taxon>
        <taxon>Craniata</taxon>
        <taxon>Vertebrata</taxon>
        <taxon>Euteleostomi</taxon>
        <taxon>Actinopterygii</taxon>
        <taxon>Polypteriformes</taxon>
        <taxon>Polypteridae</taxon>
        <taxon>Polypterus</taxon>
    </lineage>
</organism>
<keyword evidence="10" id="KW-1185">Reference proteome</keyword>
<dbReference type="SMART" id="SM00389">
    <property type="entry name" value="HOX"/>
    <property type="match status" value="1"/>
</dbReference>
<name>A0A8X7XI91_POLSE</name>
<dbReference type="GO" id="GO:0030154">
    <property type="term" value="P:cell differentiation"/>
    <property type="evidence" value="ECO:0007669"/>
    <property type="project" value="TreeGrafter"/>
</dbReference>
<dbReference type="GO" id="GO:0005634">
    <property type="term" value="C:nucleus"/>
    <property type="evidence" value="ECO:0007669"/>
    <property type="project" value="UniProtKB-SubCell"/>
</dbReference>
<keyword evidence="4 5" id="KW-0539">Nucleus</keyword>
<proteinExistence type="predicted"/>
<evidence type="ECO:0000256" key="6">
    <source>
        <dbReference type="RuleBase" id="RU000682"/>
    </source>
</evidence>
<evidence type="ECO:0000256" key="7">
    <source>
        <dbReference type="SAM" id="MobiDB-lite"/>
    </source>
</evidence>
<evidence type="ECO:0000256" key="2">
    <source>
        <dbReference type="ARBA" id="ARBA00023125"/>
    </source>
</evidence>
<feature type="region of interest" description="Disordered" evidence="7">
    <location>
        <begin position="54"/>
        <end position="83"/>
    </location>
</feature>
<evidence type="ECO:0000256" key="3">
    <source>
        <dbReference type="ARBA" id="ARBA00023155"/>
    </source>
</evidence>
<evidence type="ECO:0000256" key="5">
    <source>
        <dbReference type="PROSITE-ProRule" id="PRU00108"/>
    </source>
</evidence>
<feature type="compositionally biased region" description="Basic and acidic residues" evidence="7">
    <location>
        <begin position="64"/>
        <end position="79"/>
    </location>
</feature>
<dbReference type="PANTHER" id="PTHR24340:SF38">
    <property type="entry name" value="HOMEOBOX PROTEIN NKX-3.1"/>
    <property type="match status" value="1"/>
</dbReference>
<keyword evidence="2 5" id="KW-0238">DNA-binding</keyword>
<feature type="domain" description="Homeobox" evidence="8">
    <location>
        <begin position="87"/>
        <end position="147"/>
    </location>
</feature>
<comment type="caution">
    <text evidence="9">The sequence shown here is derived from an EMBL/GenBank/DDBJ whole genome shotgun (WGS) entry which is preliminary data.</text>
</comment>
<dbReference type="Proteomes" id="UP000886611">
    <property type="component" value="Unassembled WGS sequence"/>
</dbReference>
<dbReference type="GO" id="GO:0000978">
    <property type="term" value="F:RNA polymerase II cis-regulatory region sequence-specific DNA binding"/>
    <property type="evidence" value="ECO:0007669"/>
    <property type="project" value="TreeGrafter"/>
</dbReference>
<dbReference type="InterPro" id="IPR001356">
    <property type="entry name" value="HD"/>
</dbReference>
<evidence type="ECO:0000256" key="1">
    <source>
        <dbReference type="ARBA" id="ARBA00004123"/>
    </source>
</evidence>
<keyword evidence="3 5" id="KW-0371">Homeobox</keyword>
<dbReference type="OrthoDB" id="6159439at2759"/>
<feature type="DNA-binding region" description="Homeobox" evidence="5">
    <location>
        <begin position="89"/>
        <end position="148"/>
    </location>
</feature>
<dbReference type="AlphaFoldDB" id="A0A8X7XI91"/>
<evidence type="ECO:0000313" key="10">
    <source>
        <dbReference type="Proteomes" id="UP000886611"/>
    </source>
</evidence>
<protein>
    <submittedName>
        <fullName evidence="9">KOZA protein</fullName>
    </submittedName>
</protein>
<feature type="non-terminal residue" evidence="9">
    <location>
        <position position="205"/>
    </location>
</feature>
<evidence type="ECO:0000313" key="9">
    <source>
        <dbReference type="EMBL" id="KAG2469278.1"/>
    </source>
</evidence>
<dbReference type="PANTHER" id="PTHR24340">
    <property type="entry name" value="HOMEOBOX PROTEIN NKX"/>
    <property type="match status" value="1"/>
</dbReference>
<evidence type="ECO:0000259" key="8">
    <source>
        <dbReference type="PROSITE" id="PS50071"/>
    </source>
</evidence>
<dbReference type="InterPro" id="IPR017970">
    <property type="entry name" value="Homeobox_CS"/>
</dbReference>
<dbReference type="PRINTS" id="PR00024">
    <property type="entry name" value="HOMEOBOX"/>
</dbReference>
<dbReference type="InterPro" id="IPR050394">
    <property type="entry name" value="Homeobox_NK-like"/>
</dbReference>
<dbReference type="Pfam" id="PF00046">
    <property type="entry name" value="Homeodomain"/>
    <property type="match status" value="1"/>
</dbReference>